<keyword evidence="7" id="KW-0808">Transferase</keyword>
<comment type="caution">
    <text evidence="13">The sequence shown here is derived from an EMBL/GenBank/DDBJ whole genome shotgun (WGS) entry which is preliminary data.</text>
</comment>
<evidence type="ECO:0000256" key="12">
    <source>
        <dbReference type="SAM" id="MobiDB-lite"/>
    </source>
</evidence>
<reference evidence="13 14" key="1">
    <citation type="submission" date="2024-10" db="EMBL/GenBank/DDBJ databases">
        <title>The Natural Products Discovery Center: Release of the First 8490 Sequenced Strains for Exploring Actinobacteria Biosynthetic Diversity.</title>
        <authorList>
            <person name="Kalkreuter E."/>
            <person name="Kautsar S.A."/>
            <person name="Yang D."/>
            <person name="Bader C.D."/>
            <person name="Teijaro C.N."/>
            <person name="Fluegel L."/>
            <person name="Davis C.M."/>
            <person name="Simpson J.R."/>
            <person name="Lauterbach L."/>
            <person name="Steele A.D."/>
            <person name="Gui C."/>
            <person name="Meng S."/>
            <person name="Li G."/>
            <person name="Viehrig K."/>
            <person name="Ye F."/>
            <person name="Su P."/>
            <person name="Kiefer A.F."/>
            <person name="Nichols A."/>
            <person name="Cepeda A.J."/>
            <person name="Yan W."/>
            <person name="Fan B."/>
            <person name="Jiang Y."/>
            <person name="Adhikari A."/>
            <person name="Zheng C.-J."/>
            <person name="Schuster L."/>
            <person name="Cowan T.M."/>
            <person name="Smanski M.J."/>
            <person name="Chevrette M.G."/>
            <person name="De Carvalho L.P.S."/>
            <person name="Shen B."/>
        </authorList>
    </citation>
    <scope>NUCLEOTIDE SEQUENCE [LARGE SCALE GENOMIC DNA]</scope>
    <source>
        <strain evidence="13 14">NPDC020327</strain>
    </source>
</reference>
<evidence type="ECO:0000256" key="5">
    <source>
        <dbReference type="ARBA" id="ARBA00022490"/>
    </source>
</evidence>
<evidence type="ECO:0000256" key="7">
    <source>
        <dbReference type="ARBA" id="ARBA00022679"/>
    </source>
</evidence>
<comment type="subcellular location">
    <subcellularLocation>
        <location evidence="1">Cytoplasm</location>
    </subcellularLocation>
</comment>
<evidence type="ECO:0000256" key="9">
    <source>
        <dbReference type="ARBA" id="ARBA00030757"/>
    </source>
</evidence>
<evidence type="ECO:0000256" key="8">
    <source>
        <dbReference type="ARBA" id="ARBA00022691"/>
    </source>
</evidence>
<dbReference type="EMBL" id="JBIRWE010000017">
    <property type="protein sequence ID" value="MFI1967364.1"/>
    <property type="molecule type" value="Genomic_DNA"/>
</dbReference>
<dbReference type="PANTHER" id="PTHR11579:SF0">
    <property type="entry name" value="PROTEIN-L-ISOASPARTATE(D-ASPARTATE) O-METHYLTRANSFERASE"/>
    <property type="match status" value="1"/>
</dbReference>
<dbReference type="SUPFAM" id="SSF53335">
    <property type="entry name" value="S-adenosyl-L-methionine-dependent methyltransferases"/>
    <property type="match status" value="1"/>
</dbReference>
<dbReference type="Pfam" id="PF01135">
    <property type="entry name" value="PCMT"/>
    <property type="match status" value="1"/>
</dbReference>
<dbReference type="GO" id="GO:0032259">
    <property type="term" value="P:methylation"/>
    <property type="evidence" value="ECO:0007669"/>
    <property type="project" value="UniProtKB-KW"/>
</dbReference>
<sequence>MNEHDVQEAGPGGLASVLMGKGALSSDWLPAFKAVPRDAFVPDKLWPGTAGGNRQGEVIDRQTDPAKWWGKVYSDIPLTTQWDDGAHSGTGKGRAPTSSNSMPKMVFSMLRELSVERGCRVLEIGTGTGWNAALLTHRLGPDNVVTVEVDPAVAEEARRRFGATGLEPLTLVGDGSAGHLERAPYDRVIATCSIARVPYAWVEQTRPGGIIVAPWGPAYGGQGIARLTVGEGGVASGPFVLSSAFMRLRDQRDTFPPTSSFPGADAWSADGEKRASSLSPDDMGDWIHMFTLGVQVPDMFCRVQAGTDGAYRLWILDMAGTSWATADYEHGRTEYEVVEYGPRQLWAEVEAVMSWWHKQGEPQFERYGLTVTSQGQRVWLDSPDNPVPVRVP</sequence>
<name>A0ABW7V183_9ACTN</name>
<accession>A0ABW7V183</accession>
<evidence type="ECO:0000313" key="13">
    <source>
        <dbReference type="EMBL" id="MFI1967364.1"/>
    </source>
</evidence>
<dbReference type="RefSeq" id="WP_338058488.1">
    <property type="nucleotide sequence ID" value="NZ_JBIRWE010000017.1"/>
</dbReference>
<comment type="similarity">
    <text evidence="2">Belongs to the methyltransferase superfamily. L-isoaspartyl/D-aspartyl protein methyltransferase family.</text>
</comment>
<feature type="region of interest" description="Disordered" evidence="12">
    <location>
        <begin position="255"/>
        <end position="278"/>
    </location>
</feature>
<feature type="region of interest" description="Disordered" evidence="12">
    <location>
        <begin position="80"/>
        <end position="101"/>
    </location>
</feature>
<dbReference type="Gene3D" id="3.40.50.150">
    <property type="entry name" value="Vaccinia Virus protein VP39"/>
    <property type="match status" value="1"/>
</dbReference>
<keyword evidence="5" id="KW-0963">Cytoplasm</keyword>
<dbReference type="EC" id="2.1.1.77" evidence="3"/>
<evidence type="ECO:0000256" key="10">
    <source>
        <dbReference type="ARBA" id="ARBA00031323"/>
    </source>
</evidence>
<evidence type="ECO:0000256" key="2">
    <source>
        <dbReference type="ARBA" id="ARBA00005369"/>
    </source>
</evidence>
<protein>
    <recommendedName>
        <fullName evidence="4">Protein-L-isoaspartate O-methyltransferase</fullName>
        <ecNumber evidence="3">2.1.1.77</ecNumber>
    </recommendedName>
    <alternativeName>
        <fullName evidence="11">L-isoaspartyl protein carboxyl methyltransferase</fullName>
    </alternativeName>
    <alternativeName>
        <fullName evidence="9">Protein L-isoaspartyl methyltransferase</fullName>
    </alternativeName>
    <alternativeName>
        <fullName evidence="10">Protein-beta-aspartate methyltransferase</fullName>
    </alternativeName>
</protein>
<evidence type="ECO:0000256" key="6">
    <source>
        <dbReference type="ARBA" id="ARBA00022603"/>
    </source>
</evidence>
<dbReference type="Proteomes" id="UP001611548">
    <property type="component" value="Unassembled WGS sequence"/>
</dbReference>
<keyword evidence="6 13" id="KW-0489">Methyltransferase</keyword>
<proteinExistence type="inferred from homology"/>
<evidence type="ECO:0000313" key="14">
    <source>
        <dbReference type="Proteomes" id="UP001611548"/>
    </source>
</evidence>
<keyword evidence="8" id="KW-0949">S-adenosyl-L-methionine</keyword>
<keyword evidence="14" id="KW-1185">Reference proteome</keyword>
<dbReference type="PANTHER" id="PTHR11579">
    <property type="entry name" value="PROTEIN-L-ISOASPARTATE O-METHYLTRANSFERASE"/>
    <property type="match status" value="1"/>
</dbReference>
<evidence type="ECO:0000256" key="4">
    <source>
        <dbReference type="ARBA" id="ARBA00013346"/>
    </source>
</evidence>
<evidence type="ECO:0000256" key="3">
    <source>
        <dbReference type="ARBA" id="ARBA00011890"/>
    </source>
</evidence>
<organism evidence="13 14">
    <name type="scientific">Streptomyces pathocidini</name>
    <dbReference type="NCBI Taxonomy" id="1650571"/>
    <lineage>
        <taxon>Bacteria</taxon>
        <taxon>Bacillati</taxon>
        <taxon>Actinomycetota</taxon>
        <taxon>Actinomycetes</taxon>
        <taxon>Kitasatosporales</taxon>
        <taxon>Streptomycetaceae</taxon>
        <taxon>Streptomyces</taxon>
    </lineage>
</organism>
<dbReference type="CDD" id="cd02440">
    <property type="entry name" value="AdoMet_MTases"/>
    <property type="match status" value="1"/>
</dbReference>
<evidence type="ECO:0000256" key="1">
    <source>
        <dbReference type="ARBA" id="ARBA00004496"/>
    </source>
</evidence>
<dbReference type="GO" id="GO:0008168">
    <property type="term" value="F:methyltransferase activity"/>
    <property type="evidence" value="ECO:0007669"/>
    <property type="project" value="UniProtKB-KW"/>
</dbReference>
<dbReference type="InterPro" id="IPR000682">
    <property type="entry name" value="PCMT"/>
</dbReference>
<evidence type="ECO:0000256" key="11">
    <source>
        <dbReference type="ARBA" id="ARBA00031350"/>
    </source>
</evidence>
<gene>
    <name evidence="13" type="ORF">ACH429_25135</name>
</gene>
<dbReference type="InterPro" id="IPR029063">
    <property type="entry name" value="SAM-dependent_MTases_sf"/>
</dbReference>